<proteinExistence type="predicted"/>
<reference evidence="5" key="1">
    <citation type="submission" date="2025-08" db="UniProtKB">
        <authorList>
            <consortium name="RefSeq"/>
        </authorList>
    </citation>
    <scope>IDENTIFICATION</scope>
</reference>
<dbReference type="PANTHER" id="PTHR33325">
    <property type="entry name" value="ZINC FINGER, CCHC-TYPE-RELATED"/>
    <property type="match status" value="1"/>
</dbReference>
<protein>
    <submittedName>
        <fullName evidence="5">Uncharacterized protein LOC110747504</fullName>
    </submittedName>
</protein>
<dbReference type="GO" id="GO:0008270">
    <property type="term" value="F:zinc ion binding"/>
    <property type="evidence" value="ECO:0007669"/>
    <property type="project" value="UniProtKB-KW"/>
</dbReference>
<feature type="domain" description="CCHC-type" evidence="3">
    <location>
        <begin position="270"/>
        <end position="284"/>
    </location>
</feature>
<dbReference type="GeneID" id="110747504"/>
<gene>
    <name evidence="5" type="primary">LOC110747504</name>
</gene>
<dbReference type="PROSITE" id="PS50158">
    <property type="entry name" value="ZF_CCHC"/>
    <property type="match status" value="1"/>
</dbReference>
<evidence type="ECO:0000256" key="2">
    <source>
        <dbReference type="SAM" id="MobiDB-lite"/>
    </source>
</evidence>
<keyword evidence="4" id="KW-1185">Reference proteome</keyword>
<dbReference type="GO" id="GO:0003676">
    <property type="term" value="F:nucleic acid binding"/>
    <property type="evidence" value="ECO:0007669"/>
    <property type="project" value="InterPro"/>
</dbReference>
<keyword evidence="1" id="KW-0863">Zinc-finger</keyword>
<organism evidence="4 5">
    <name type="scientific">Prunus avium</name>
    <name type="common">Cherry</name>
    <name type="synonym">Cerasus avium</name>
    <dbReference type="NCBI Taxonomy" id="42229"/>
    <lineage>
        <taxon>Eukaryota</taxon>
        <taxon>Viridiplantae</taxon>
        <taxon>Streptophyta</taxon>
        <taxon>Embryophyta</taxon>
        <taxon>Tracheophyta</taxon>
        <taxon>Spermatophyta</taxon>
        <taxon>Magnoliopsida</taxon>
        <taxon>eudicotyledons</taxon>
        <taxon>Gunneridae</taxon>
        <taxon>Pentapetalae</taxon>
        <taxon>rosids</taxon>
        <taxon>fabids</taxon>
        <taxon>Rosales</taxon>
        <taxon>Rosaceae</taxon>
        <taxon>Amygdaloideae</taxon>
        <taxon>Amygdaleae</taxon>
        <taxon>Prunus</taxon>
    </lineage>
</organism>
<dbReference type="SUPFAM" id="SSF57756">
    <property type="entry name" value="Retrovirus zinc finger-like domains"/>
    <property type="match status" value="1"/>
</dbReference>
<keyword evidence="1" id="KW-0862">Zinc</keyword>
<dbReference type="SMART" id="SM00343">
    <property type="entry name" value="ZnF_C2HC"/>
    <property type="match status" value="1"/>
</dbReference>
<feature type="region of interest" description="Disordered" evidence="2">
    <location>
        <begin position="186"/>
        <end position="260"/>
    </location>
</feature>
<feature type="compositionally biased region" description="Basic residues" evidence="2">
    <location>
        <begin position="217"/>
        <end position="231"/>
    </location>
</feature>
<dbReference type="PANTHER" id="PTHR33325:SF5">
    <property type="entry name" value="TRANSCRIPTION FACTOR INTERACTOR AND REGULATOR CCHC(ZN) FAMILY"/>
    <property type="match status" value="1"/>
</dbReference>
<dbReference type="Gene3D" id="4.10.60.10">
    <property type="entry name" value="Zinc finger, CCHC-type"/>
    <property type="match status" value="1"/>
</dbReference>
<dbReference type="RefSeq" id="XP_021803357.1">
    <property type="nucleotide sequence ID" value="XM_021947665.1"/>
</dbReference>
<evidence type="ECO:0000256" key="1">
    <source>
        <dbReference type="PROSITE-ProRule" id="PRU00047"/>
    </source>
</evidence>
<dbReference type="Pfam" id="PF00098">
    <property type="entry name" value="zf-CCHC"/>
    <property type="match status" value="1"/>
</dbReference>
<keyword evidence="1" id="KW-0479">Metal-binding</keyword>
<accession>A0A6P5RKY4</accession>
<evidence type="ECO:0000259" key="3">
    <source>
        <dbReference type="PROSITE" id="PS50158"/>
    </source>
</evidence>
<dbReference type="InterPro" id="IPR036875">
    <property type="entry name" value="Znf_CCHC_sf"/>
</dbReference>
<feature type="compositionally biased region" description="Polar residues" evidence="2">
    <location>
        <begin position="233"/>
        <end position="246"/>
    </location>
</feature>
<dbReference type="KEGG" id="pavi:110747504"/>
<evidence type="ECO:0000313" key="4">
    <source>
        <dbReference type="Proteomes" id="UP000515124"/>
    </source>
</evidence>
<dbReference type="AlphaFoldDB" id="A0A6P5RKY4"/>
<dbReference type="InterPro" id="IPR001878">
    <property type="entry name" value="Znf_CCHC"/>
</dbReference>
<dbReference type="Proteomes" id="UP000515124">
    <property type="component" value="Unplaced"/>
</dbReference>
<evidence type="ECO:0000313" key="5">
    <source>
        <dbReference type="RefSeq" id="XP_021803357.1"/>
    </source>
</evidence>
<sequence length="338" mass="38957">MANLAKLEFAALDISGNNYLLWALDAKLHLEAHGLGDTIKDKNNSSPEQNAKAMIFLRRHIHEGLKNEYLVIENPLDLWKALEERYNHQKTVILPRARYEWTHLRFQDYKTVSEYNSAMHRITSTMKLCGEKITDTEMLEKTFTTFHATNLLLQQQYRERGFTKYSELVSCLLLAEQNNELLLKNHQSRPTGSAPFPEVNVVSRRINTTSSRENTYKRRPRGGRGRGRRNGNHPVSLSARNDSFPKNASRHKGKSYMRNNSTPKTIEGVCHRCGSNGHWARICRTPQHLVELYKSSQKGRQTEINFVDHFDPMNNPEGNFGIQSQPETTHLDISDFHA</sequence>
<name>A0A6P5RKY4_PRUAV</name>